<comment type="similarity">
    <text evidence="1">Belongs to the complex I NDUFA12 subunit family.</text>
</comment>
<dbReference type="GO" id="GO:0005739">
    <property type="term" value="C:mitochondrion"/>
    <property type="evidence" value="ECO:0007669"/>
    <property type="project" value="TreeGrafter"/>
</dbReference>
<evidence type="ECO:0000256" key="2">
    <source>
        <dbReference type="SAM" id="MobiDB-lite"/>
    </source>
</evidence>
<gene>
    <name evidence="3" type="ORF">N7468_010118</name>
</gene>
<dbReference type="EMBL" id="JAPQKS010000008">
    <property type="protein sequence ID" value="KAJ5217110.1"/>
    <property type="molecule type" value="Genomic_DNA"/>
</dbReference>
<dbReference type="GO" id="GO:0032981">
    <property type="term" value="P:mitochondrial respiratory chain complex I assembly"/>
    <property type="evidence" value="ECO:0007669"/>
    <property type="project" value="TreeGrafter"/>
</dbReference>
<name>A0A9W9NC19_9EURO</name>
<dbReference type="Pfam" id="PF05071">
    <property type="entry name" value="NDUFA12"/>
    <property type="match status" value="1"/>
</dbReference>
<dbReference type="InterPro" id="IPR007763">
    <property type="entry name" value="NDUFA12"/>
</dbReference>
<protein>
    <recommendedName>
        <fullName evidence="5">NADH dehydrogenase [ubiquinone] 1 alpha subcomplex subunit</fullName>
    </recommendedName>
</protein>
<reference evidence="3" key="1">
    <citation type="submission" date="2022-11" db="EMBL/GenBank/DDBJ databases">
        <authorList>
            <person name="Petersen C."/>
        </authorList>
    </citation>
    <scope>NUCLEOTIDE SEQUENCE</scope>
    <source>
        <strain evidence="3">IBT 19713</strain>
    </source>
</reference>
<proteinExistence type="inferred from homology"/>
<feature type="compositionally biased region" description="Basic and acidic residues" evidence="2">
    <location>
        <begin position="159"/>
        <end position="174"/>
    </location>
</feature>
<feature type="region of interest" description="Disordered" evidence="2">
    <location>
        <begin position="107"/>
        <end position="190"/>
    </location>
</feature>
<sequence>MVNSLWFKWKSLRLPWRKSRLVGQDLSGNTFWEFKDALNAGRWRRIVKFHPKTHYSDVKVSPQWHQWLRYVRETPPSVAEQQQDIVRQVQMKELARLADERWASKPSFLDQPKAQQSNPTIDAASQNQSNIAHDSAANVSKVENMPSAPAARTRSAEPTPKKEENPWLKADARGPGEAWQPESWSPKSQR</sequence>
<keyword evidence="4" id="KW-1185">Reference proteome</keyword>
<dbReference type="PANTHER" id="PTHR32470">
    <property type="entry name" value="ADH DEHYDROGENASE [UBIQUINONE] 1 ALPHA SUBCOMPLEX ASSEMBLY FACTOR 2"/>
    <property type="match status" value="1"/>
</dbReference>
<feature type="compositionally biased region" description="Polar residues" evidence="2">
    <location>
        <begin position="113"/>
        <end position="132"/>
    </location>
</feature>
<dbReference type="GO" id="GO:0045271">
    <property type="term" value="C:respiratory chain complex I"/>
    <property type="evidence" value="ECO:0007669"/>
    <property type="project" value="InterPro"/>
</dbReference>
<organism evidence="3 4">
    <name type="scientific">Penicillium chermesinum</name>
    <dbReference type="NCBI Taxonomy" id="63820"/>
    <lineage>
        <taxon>Eukaryota</taxon>
        <taxon>Fungi</taxon>
        <taxon>Dikarya</taxon>
        <taxon>Ascomycota</taxon>
        <taxon>Pezizomycotina</taxon>
        <taxon>Eurotiomycetes</taxon>
        <taxon>Eurotiomycetidae</taxon>
        <taxon>Eurotiales</taxon>
        <taxon>Aspergillaceae</taxon>
        <taxon>Penicillium</taxon>
    </lineage>
</organism>
<accession>A0A9W9NC19</accession>
<dbReference type="PANTHER" id="PTHR32470:SF2">
    <property type="entry name" value="NADH DEHYDROGENASE [UBIQUINONE] 1 ALPHA SUBCOMPLEX ASSEMBLY FACTOR 2"/>
    <property type="match status" value="1"/>
</dbReference>
<comment type="caution">
    <text evidence="3">The sequence shown here is derived from an EMBL/GenBank/DDBJ whole genome shotgun (WGS) entry which is preliminary data.</text>
</comment>
<dbReference type="RefSeq" id="XP_058325981.1">
    <property type="nucleotide sequence ID" value="XM_058479413.1"/>
</dbReference>
<dbReference type="OrthoDB" id="10255576at2759"/>
<dbReference type="AlphaFoldDB" id="A0A9W9NC19"/>
<dbReference type="GeneID" id="83206717"/>
<reference evidence="3" key="2">
    <citation type="journal article" date="2023" name="IMA Fungus">
        <title>Comparative genomic study of the Penicillium genus elucidates a diverse pangenome and 15 lateral gene transfer events.</title>
        <authorList>
            <person name="Petersen C."/>
            <person name="Sorensen T."/>
            <person name="Nielsen M.R."/>
            <person name="Sondergaard T.E."/>
            <person name="Sorensen J.L."/>
            <person name="Fitzpatrick D.A."/>
            <person name="Frisvad J.C."/>
            <person name="Nielsen K.L."/>
        </authorList>
    </citation>
    <scope>NUCLEOTIDE SEQUENCE</scope>
    <source>
        <strain evidence="3">IBT 19713</strain>
    </source>
</reference>
<dbReference type="InterPro" id="IPR052618">
    <property type="entry name" value="ComplexI_NDUFA12"/>
</dbReference>
<evidence type="ECO:0000313" key="4">
    <source>
        <dbReference type="Proteomes" id="UP001150941"/>
    </source>
</evidence>
<evidence type="ECO:0008006" key="5">
    <source>
        <dbReference type="Google" id="ProtNLM"/>
    </source>
</evidence>
<dbReference type="Proteomes" id="UP001150941">
    <property type="component" value="Unassembled WGS sequence"/>
</dbReference>
<evidence type="ECO:0000313" key="3">
    <source>
        <dbReference type="EMBL" id="KAJ5217110.1"/>
    </source>
</evidence>
<evidence type="ECO:0000256" key="1">
    <source>
        <dbReference type="ARBA" id="ARBA00007355"/>
    </source>
</evidence>